<comment type="similarity">
    <text evidence="1 3">Belongs to the acetyl-CoA hydrolase/transferase family.</text>
</comment>
<dbReference type="HOGENOM" id="CLU_030703_1_0_9"/>
<proteinExistence type="inferred from homology"/>
<feature type="binding site" evidence="3">
    <location>
        <begin position="237"/>
        <end position="241"/>
    </location>
    <ligand>
        <name>CoA</name>
        <dbReference type="ChEBI" id="CHEBI:57287"/>
    </ligand>
</feature>
<feature type="binding site" evidence="3">
    <location>
        <position position="360"/>
    </location>
    <ligand>
        <name>CoA</name>
        <dbReference type="ChEBI" id="CHEBI:57287"/>
    </ligand>
</feature>
<feature type="domain" description="Acetyl-CoA hydrolase/transferase N-terminal" evidence="4">
    <location>
        <begin position="22"/>
        <end position="199"/>
    </location>
</feature>
<comment type="caution">
    <text evidence="6">The sequence shown here is derived from an EMBL/GenBank/DDBJ whole genome shotgun (WGS) entry which is preliminary data.</text>
</comment>
<dbReference type="eggNOG" id="COG0427">
    <property type="taxonomic scope" value="Bacteria"/>
</dbReference>
<dbReference type="GO" id="GO:0019605">
    <property type="term" value="P:butyrate metabolic process"/>
    <property type="evidence" value="ECO:0007669"/>
    <property type="project" value="UniProtKB-UniRule"/>
</dbReference>
<feature type="binding site" evidence="3">
    <location>
        <position position="337"/>
    </location>
    <ligand>
        <name>CoA</name>
        <dbReference type="ChEBI" id="CHEBI:57287"/>
    </ligand>
</feature>
<evidence type="ECO:0000256" key="2">
    <source>
        <dbReference type="ARBA" id="ARBA00022679"/>
    </source>
</evidence>
<dbReference type="Gene3D" id="3.40.1080.10">
    <property type="entry name" value="Glutaconate Coenzyme A-transferase"/>
    <property type="match status" value="1"/>
</dbReference>
<dbReference type="PANTHER" id="PTHR21432">
    <property type="entry name" value="ACETYL-COA HYDROLASE-RELATED"/>
    <property type="match status" value="1"/>
</dbReference>
<dbReference type="InterPro" id="IPR038460">
    <property type="entry name" value="AcetylCoA_hyd_C_sf"/>
</dbReference>
<evidence type="ECO:0000256" key="1">
    <source>
        <dbReference type="ARBA" id="ARBA00009632"/>
    </source>
</evidence>
<comment type="subcellular location">
    <subcellularLocation>
        <location evidence="3">Cytoplasm</location>
    </subcellularLocation>
</comment>
<comment type="pathway">
    <text evidence="3">Lipid metabolism; butanoate metabolism.</text>
</comment>
<name>C2CKM5_9FIRM</name>
<evidence type="ECO:0000313" key="7">
    <source>
        <dbReference type="Proteomes" id="UP000003744"/>
    </source>
</evidence>
<dbReference type="EC" id="2.8.3.-" evidence="3"/>
<dbReference type="Pfam" id="PF02550">
    <property type="entry name" value="AcetylCoA_hydro"/>
    <property type="match status" value="1"/>
</dbReference>
<dbReference type="GO" id="GO:0008775">
    <property type="term" value="F:acetate CoA-transferase activity"/>
    <property type="evidence" value="ECO:0007669"/>
    <property type="project" value="InterPro"/>
</dbReference>
<dbReference type="InterPro" id="IPR023990">
    <property type="entry name" value="Butryl-CoA_acetate_CoA_Tfrase"/>
</dbReference>
<dbReference type="InterPro" id="IPR037171">
    <property type="entry name" value="NagB/RpiA_transferase-like"/>
</dbReference>
<evidence type="ECO:0000256" key="3">
    <source>
        <dbReference type="HAMAP-Rule" id="MF_03228"/>
    </source>
</evidence>
<organism evidence="6 7">
    <name type="scientific">Anaerococcus tetradius ATCC 35098</name>
    <dbReference type="NCBI Taxonomy" id="525255"/>
    <lineage>
        <taxon>Bacteria</taxon>
        <taxon>Bacillati</taxon>
        <taxon>Bacillota</taxon>
        <taxon>Tissierellia</taxon>
        <taxon>Tissierellales</taxon>
        <taxon>Peptoniphilaceae</taxon>
        <taxon>Anaerococcus</taxon>
    </lineage>
</organism>
<evidence type="ECO:0000259" key="4">
    <source>
        <dbReference type="Pfam" id="PF02550"/>
    </source>
</evidence>
<protein>
    <recommendedName>
        <fullName evidence="3">Probable butyrate:acetyl-CoA coenzyme A-transferase</fullName>
        <shortName evidence="3">Butyrate CoA-transferase</shortName>
        <ecNumber evidence="3">2.8.3.-</ecNumber>
    </recommendedName>
</protein>
<comment type="catalytic activity">
    <reaction evidence="3">
        <text>butanoate + acetyl-CoA = butanoyl-CoA + acetate</text>
        <dbReference type="Rhea" id="RHEA:30071"/>
        <dbReference type="ChEBI" id="CHEBI:17968"/>
        <dbReference type="ChEBI" id="CHEBI:30089"/>
        <dbReference type="ChEBI" id="CHEBI:57288"/>
        <dbReference type="ChEBI" id="CHEBI:57371"/>
    </reaction>
</comment>
<keyword evidence="2 3" id="KW-0808">Transferase</keyword>
<dbReference type="GO" id="GO:0005737">
    <property type="term" value="C:cytoplasm"/>
    <property type="evidence" value="ECO:0007669"/>
    <property type="project" value="UniProtKB-SubCell"/>
</dbReference>
<comment type="function">
    <text evidence="3">Coenzyme A-transferase that converts butyrate to butyryl-CoA.</text>
</comment>
<dbReference type="HAMAP" id="MF_03228">
    <property type="entry name" value="But_CoA_trans"/>
    <property type="match status" value="1"/>
</dbReference>
<evidence type="ECO:0000259" key="5">
    <source>
        <dbReference type="Pfam" id="PF13336"/>
    </source>
</evidence>
<dbReference type="PANTHER" id="PTHR21432:SF20">
    <property type="entry name" value="ACETYL-COA HYDROLASE"/>
    <property type="match status" value="1"/>
</dbReference>
<dbReference type="UniPathway" id="UPA00863"/>
<dbReference type="GO" id="GO:0006083">
    <property type="term" value="P:acetate metabolic process"/>
    <property type="evidence" value="ECO:0007669"/>
    <property type="project" value="InterPro"/>
</dbReference>
<keyword evidence="3" id="KW-0276">Fatty acid metabolism</keyword>
<dbReference type="AlphaFoldDB" id="C2CKM5"/>
<evidence type="ECO:0000313" key="6">
    <source>
        <dbReference type="EMBL" id="EEI81894.1"/>
    </source>
</evidence>
<dbReference type="Pfam" id="PF13336">
    <property type="entry name" value="AcetylCoA_hyd_C"/>
    <property type="match status" value="1"/>
</dbReference>
<dbReference type="SUPFAM" id="SSF100950">
    <property type="entry name" value="NagB/RpiA/CoA transferase-like"/>
    <property type="match status" value="2"/>
</dbReference>
<reference evidence="6 7" key="1">
    <citation type="submission" date="2009-01" db="EMBL/GenBank/DDBJ databases">
        <authorList>
            <person name="Qin X."/>
            <person name="Bachman B."/>
            <person name="Battles P."/>
            <person name="Bell A."/>
            <person name="Bess C."/>
            <person name="Bickham C."/>
            <person name="Chaboub L."/>
            <person name="Chen D."/>
            <person name="Coyle M."/>
            <person name="Deiros D.R."/>
            <person name="Dinh H."/>
            <person name="Forbes L."/>
            <person name="Fowler G."/>
            <person name="Francisco L."/>
            <person name="Fu Q."/>
            <person name="Gubbala S."/>
            <person name="Hale W."/>
            <person name="Han Y."/>
            <person name="Hemphill L."/>
            <person name="Highlander S.K."/>
            <person name="Hirani K."/>
            <person name="Hogues M."/>
            <person name="Jackson L."/>
            <person name="Jakkamsetti A."/>
            <person name="Javaid M."/>
            <person name="Jiang H."/>
            <person name="Korchina V."/>
            <person name="Kovar C."/>
            <person name="Lara F."/>
            <person name="Lee S."/>
            <person name="Mata R."/>
            <person name="Mathew T."/>
            <person name="Moen C."/>
            <person name="Morales K."/>
            <person name="Munidasa M."/>
            <person name="Nazareth L."/>
            <person name="Ngo R."/>
            <person name="Nguyen L."/>
            <person name="Okwuonu G."/>
            <person name="Ongeri F."/>
            <person name="Patil S."/>
            <person name="Petrosino J."/>
            <person name="Pham C."/>
            <person name="Pham P."/>
            <person name="Pu L.-L."/>
            <person name="Puazo M."/>
            <person name="Raj R."/>
            <person name="Reid J."/>
            <person name="Rouhana J."/>
            <person name="Saada N."/>
            <person name="Shang Y."/>
            <person name="Simmons D."/>
            <person name="Thornton R."/>
            <person name="Warren J."/>
            <person name="Weissenberger G."/>
            <person name="Zhang J."/>
            <person name="Zhang L."/>
            <person name="Zhou C."/>
            <person name="Zhu D."/>
            <person name="Muzny D."/>
            <person name="Worley K."/>
            <person name="Gibbs R."/>
        </authorList>
    </citation>
    <scope>NUCLEOTIDE SEQUENCE [LARGE SCALE GENOMIC DNA]</scope>
    <source>
        <strain evidence="6 7">ATCC 35098</strain>
    </source>
</reference>
<dbReference type="Proteomes" id="UP000003744">
    <property type="component" value="Unassembled WGS sequence"/>
</dbReference>
<dbReference type="InterPro" id="IPR003702">
    <property type="entry name" value="ActCoA_hydro_N"/>
</dbReference>
<gene>
    <name evidence="6" type="ORF">HMPREF0077_2035</name>
</gene>
<dbReference type="InterPro" id="IPR046433">
    <property type="entry name" value="ActCoA_hydro"/>
</dbReference>
<dbReference type="Gene3D" id="3.30.750.70">
    <property type="entry name" value="4-hydroxybutyrate coenzyme like domains"/>
    <property type="match status" value="1"/>
</dbReference>
<keyword evidence="3" id="KW-0963">Cytoplasm</keyword>
<dbReference type="GO" id="GO:0006084">
    <property type="term" value="P:acetyl-CoA metabolic process"/>
    <property type="evidence" value="ECO:0007669"/>
    <property type="project" value="UniProtKB-UniRule"/>
</dbReference>
<dbReference type="InterPro" id="IPR026888">
    <property type="entry name" value="AcetylCoA_hyd_C"/>
</dbReference>
<accession>C2CKM5</accession>
<keyword evidence="3" id="KW-0443">Lipid metabolism</keyword>
<feature type="domain" description="Acetyl-CoA hydrolase/transferase C-terminal" evidence="5">
    <location>
        <begin position="296"/>
        <end position="452"/>
    </location>
</feature>
<sequence>MGIIYTENDLINKGIEMDFNKLYQDKLITAKEAAALVKDGDWVEMGWGALVPVDFDKALASRVDELKDVKIRSGVVPYNPYVGQADSTGEHFIYHSWHSTGPERNLINNNKYGAYFIPIKYSEVERYIAENAPRAAVSVIQVSPMDKHGNFNFGLSASHAMTSFENSDKVVLEINKNVPVGLGGFRNYINIKDVDYVYESTNYDMLTLPAAKFGEEEIKVAKYVVDNLRDGDTIQLGIGGLPNAIGSQIAKSDLKDLGVHSEMYVDSFMEMAKAGRITGKKKDINPGRQVYAFAVGSQEMYDYIDGNEELMACPVSYVNDIDVIAAHNNYVSINTVLEVDLWGQISAESAGPRHISGAGGALDFVLGAYRSKGGRSFITLKSSRVNKEGKRISNIVPTFKPGTQATAVRSNTHYIATEQGIVNFKGLTTWQAAEALISLAHPDNRDELIKEAEKLGIWRKSNK</sequence>
<dbReference type="Gene3D" id="3.40.1080.20">
    <property type="entry name" value="Acetyl-CoA hydrolase/transferase C-terminal domain"/>
    <property type="match status" value="1"/>
</dbReference>
<dbReference type="EMBL" id="ACGC01000120">
    <property type="protein sequence ID" value="EEI81894.1"/>
    <property type="molecule type" value="Genomic_DNA"/>
</dbReference>
<feature type="active site" description="5-glutamyl coenzyme A thioester intermediate" evidence="3">
    <location>
        <position position="262"/>
    </location>
</feature>